<evidence type="ECO:0000313" key="5">
    <source>
        <dbReference type="Proteomes" id="UP001429580"/>
    </source>
</evidence>
<dbReference type="Proteomes" id="UP001429580">
    <property type="component" value="Unassembled WGS sequence"/>
</dbReference>
<evidence type="ECO:0000256" key="1">
    <source>
        <dbReference type="ARBA" id="ARBA00009481"/>
    </source>
</evidence>
<organism evidence="4 5">
    <name type="scientific">Pseudochelatococcus lubricantis</name>
    <dbReference type="NCBI Taxonomy" id="1538102"/>
    <lineage>
        <taxon>Bacteria</taxon>
        <taxon>Pseudomonadati</taxon>
        <taxon>Pseudomonadota</taxon>
        <taxon>Alphaproteobacteria</taxon>
        <taxon>Hyphomicrobiales</taxon>
        <taxon>Chelatococcaceae</taxon>
        <taxon>Pseudochelatococcus</taxon>
    </lineage>
</organism>
<comment type="caution">
    <text evidence="4">The sequence shown here is derived from an EMBL/GenBank/DDBJ whole genome shotgun (WGS) entry which is preliminary data.</text>
</comment>
<dbReference type="RefSeq" id="WP_166949523.1">
    <property type="nucleotide sequence ID" value="NZ_JAASQI010000002.1"/>
</dbReference>
<protein>
    <submittedName>
        <fullName evidence="4">Glycosyltransferase involved in cell wall biosynthesis</fullName>
    </submittedName>
</protein>
<dbReference type="EMBL" id="JAASQI010000002">
    <property type="protein sequence ID" value="NIJ57219.1"/>
    <property type="molecule type" value="Genomic_DNA"/>
</dbReference>
<proteinExistence type="inferred from homology"/>
<evidence type="ECO:0000256" key="3">
    <source>
        <dbReference type="ARBA" id="ARBA00022679"/>
    </source>
</evidence>
<keyword evidence="5" id="KW-1185">Reference proteome</keyword>
<evidence type="ECO:0000256" key="2">
    <source>
        <dbReference type="ARBA" id="ARBA00022676"/>
    </source>
</evidence>
<keyword evidence="3" id="KW-0808">Transferase</keyword>
<dbReference type="PANTHER" id="PTHR12526:SF640">
    <property type="entry name" value="COLANIC ACID BIOSYNTHESIS GLYCOSYLTRANSFERASE WCAL-RELATED"/>
    <property type="match status" value="1"/>
</dbReference>
<comment type="similarity">
    <text evidence="1">Belongs to the glycosyltransferase group 1 family. Glycosyltransferase 4 subfamily.</text>
</comment>
<accession>A0ABX0UZD1</accession>
<dbReference type="PANTHER" id="PTHR12526">
    <property type="entry name" value="GLYCOSYLTRANSFERASE"/>
    <property type="match status" value="1"/>
</dbReference>
<gene>
    <name evidence="4" type="ORF">FHS82_001045</name>
</gene>
<dbReference type="Gene3D" id="3.40.50.2000">
    <property type="entry name" value="Glycogen Phosphorylase B"/>
    <property type="match status" value="2"/>
</dbReference>
<dbReference type="SUPFAM" id="SSF53756">
    <property type="entry name" value="UDP-Glycosyltransferase/glycogen phosphorylase"/>
    <property type="match status" value="1"/>
</dbReference>
<sequence length="321" mass="34523">MALKIAFVAHGVWPFLKAGSETMMHGLARSLHDGGHNVVTLGVRDTPGSVVLDGVTVLSGGEARRRWRLGRFDVVITHHSESLRVIPAARSRGIKSTLLVHSDEDHISRQIEASPDLVVYNTKWVREAFGVPGMVVHPPVRPEDHATTPGDAVTLVNLNRDKGAEVFYELARRLPDVQFIGVRGGHGAQITRPGPNVTILDGTADMKRNVWSRTSILLMPSLHESYGLAGMEAMASGIPVIANPTAGLCEALGDAGVFIDREDVDGYEAQLRLLLANPDRMKLARDAAKARVGRLSTGHELAAFVDAIERLAAGEKQAAAA</sequence>
<name>A0ABX0UZD1_9HYPH</name>
<keyword evidence="2" id="KW-0328">Glycosyltransferase</keyword>
<reference evidence="4 5" key="1">
    <citation type="submission" date="2020-03" db="EMBL/GenBank/DDBJ databases">
        <title>Genomic Encyclopedia of Type Strains, Phase IV (KMG-IV): sequencing the most valuable type-strain genomes for metagenomic binning, comparative biology and taxonomic classification.</title>
        <authorList>
            <person name="Goeker M."/>
        </authorList>
    </citation>
    <scope>NUCLEOTIDE SEQUENCE [LARGE SCALE GENOMIC DNA]</scope>
    <source>
        <strain evidence="4 5">DSM 103870</strain>
    </source>
</reference>
<dbReference type="Pfam" id="PF13692">
    <property type="entry name" value="Glyco_trans_1_4"/>
    <property type="match status" value="1"/>
</dbReference>
<evidence type="ECO:0000313" key="4">
    <source>
        <dbReference type="EMBL" id="NIJ57219.1"/>
    </source>
</evidence>
<dbReference type="CDD" id="cd03801">
    <property type="entry name" value="GT4_PimA-like"/>
    <property type="match status" value="1"/>
</dbReference>